<evidence type="ECO:0000313" key="3">
    <source>
        <dbReference type="Proteomes" id="UP000026714"/>
    </source>
</evidence>
<evidence type="ECO:0000313" key="2">
    <source>
        <dbReference type="EMBL" id="KDB53744.1"/>
    </source>
</evidence>
<dbReference type="Proteomes" id="UP000026714">
    <property type="component" value="Unassembled WGS sequence"/>
</dbReference>
<dbReference type="AlphaFoldDB" id="A0A059KR85"/>
<organism evidence="2 3">
    <name type="scientific">Sphaerotilus natans subsp. natans DSM 6575</name>
    <dbReference type="NCBI Taxonomy" id="1286631"/>
    <lineage>
        <taxon>Bacteria</taxon>
        <taxon>Pseudomonadati</taxon>
        <taxon>Pseudomonadota</taxon>
        <taxon>Betaproteobacteria</taxon>
        <taxon>Burkholderiales</taxon>
        <taxon>Sphaerotilaceae</taxon>
        <taxon>Sphaerotilus</taxon>
    </lineage>
</organism>
<dbReference type="EMBL" id="AZRA01000016">
    <property type="protein sequence ID" value="KDB53744.1"/>
    <property type="molecule type" value="Genomic_DNA"/>
</dbReference>
<sequence>MGARALRLQPGSQRTKARQFGHGVGGISRKQAGPCSSG</sequence>
<feature type="region of interest" description="Disordered" evidence="1">
    <location>
        <begin position="1"/>
        <end position="38"/>
    </location>
</feature>
<comment type="caution">
    <text evidence="2">The sequence shown here is derived from an EMBL/GenBank/DDBJ whole genome shotgun (WGS) entry which is preliminary data.</text>
</comment>
<evidence type="ECO:0000256" key="1">
    <source>
        <dbReference type="SAM" id="MobiDB-lite"/>
    </source>
</evidence>
<reference evidence="2 3" key="1">
    <citation type="journal article" date="2014" name="FEMS Microbiol. Ecol.">
        <title>Sphaerotilus natans encrusted with nanoball-shaped Fe(III) oxide minerals formed by nitrate-reducing mixotrophic Fe(II) oxidation.</title>
        <authorList>
            <person name="Park S."/>
            <person name="Kim D.H."/>
            <person name="Lee J.H."/>
            <person name="Hur H.G."/>
        </authorList>
    </citation>
    <scope>NUCLEOTIDE SEQUENCE [LARGE SCALE GENOMIC DNA]</scope>
    <source>
        <strain evidence="2 3">DSM 6575</strain>
    </source>
</reference>
<proteinExistence type="predicted"/>
<name>A0A059KR85_9BURK</name>
<keyword evidence="3" id="KW-1185">Reference proteome</keyword>
<protein>
    <submittedName>
        <fullName evidence="2">Uncharacterized protein</fullName>
    </submittedName>
</protein>
<accession>A0A059KR85</accession>
<gene>
    <name evidence="2" type="ORF">X805_06450</name>
</gene>